<evidence type="ECO:0000313" key="8">
    <source>
        <dbReference type="EMBL" id="QHT07893.1"/>
    </source>
</evidence>
<proteinExistence type="predicted"/>
<dbReference type="Gene3D" id="1.10.3380.30">
    <property type="match status" value="1"/>
</dbReference>
<dbReference type="GO" id="GO:0016787">
    <property type="term" value="F:hydrolase activity"/>
    <property type="evidence" value="ECO:0007669"/>
    <property type="project" value="UniProtKB-KW"/>
</dbReference>
<keyword evidence="2" id="KW-0378">Hydrolase</keyword>
<dbReference type="Pfam" id="PF00270">
    <property type="entry name" value="DEAD"/>
    <property type="match status" value="1"/>
</dbReference>
<dbReference type="InterPro" id="IPR001650">
    <property type="entry name" value="Helicase_C-like"/>
</dbReference>
<dbReference type="GO" id="GO:0070478">
    <property type="term" value="P:nuclear-transcribed mRNA catabolic process, 3'-5' exonucleolytic nonsense-mediated decay"/>
    <property type="evidence" value="ECO:0007669"/>
    <property type="project" value="TreeGrafter"/>
</dbReference>
<dbReference type="Gene3D" id="3.40.50.300">
    <property type="entry name" value="P-loop containing nucleotide triphosphate hydrolases"/>
    <property type="match status" value="2"/>
</dbReference>
<evidence type="ECO:0008006" key="9">
    <source>
        <dbReference type="Google" id="ProtNLM"/>
    </source>
</evidence>
<dbReference type="InterPro" id="IPR011545">
    <property type="entry name" value="DEAD/DEAH_box_helicase_dom"/>
</dbReference>
<keyword evidence="1" id="KW-0547">Nucleotide-binding</keyword>
<dbReference type="SUPFAM" id="SSF52540">
    <property type="entry name" value="P-loop containing nucleoside triphosphate hydrolases"/>
    <property type="match status" value="1"/>
</dbReference>
<feature type="domain" description="Helicase ATP-binding" evidence="6">
    <location>
        <begin position="36"/>
        <end position="207"/>
    </location>
</feature>
<evidence type="ECO:0000256" key="2">
    <source>
        <dbReference type="ARBA" id="ARBA00022801"/>
    </source>
</evidence>
<keyword evidence="3" id="KW-0347">Helicase</keyword>
<dbReference type="GO" id="GO:0003676">
    <property type="term" value="F:nucleic acid binding"/>
    <property type="evidence" value="ECO:0007669"/>
    <property type="project" value="InterPro"/>
</dbReference>
<keyword evidence="5" id="KW-0175">Coiled coil</keyword>
<dbReference type="EMBL" id="MN739489">
    <property type="protein sequence ID" value="QHT07893.1"/>
    <property type="molecule type" value="Genomic_DNA"/>
</dbReference>
<evidence type="ECO:0000256" key="4">
    <source>
        <dbReference type="ARBA" id="ARBA00022840"/>
    </source>
</evidence>
<dbReference type="InterPro" id="IPR050699">
    <property type="entry name" value="RNA-DNA_Helicase"/>
</dbReference>
<feature type="coiled-coil region" evidence="5">
    <location>
        <begin position="525"/>
        <end position="618"/>
    </location>
</feature>
<dbReference type="PROSITE" id="PS51192">
    <property type="entry name" value="HELICASE_ATP_BIND_1"/>
    <property type="match status" value="1"/>
</dbReference>
<dbReference type="Pfam" id="PF08148">
    <property type="entry name" value="DSHCT"/>
    <property type="match status" value="1"/>
</dbReference>
<dbReference type="GO" id="GO:0005524">
    <property type="term" value="F:ATP binding"/>
    <property type="evidence" value="ECO:0007669"/>
    <property type="project" value="UniProtKB-KW"/>
</dbReference>
<accession>A0A6C0CUF4</accession>
<dbReference type="InterPro" id="IPR027417">
    <property type="entry name" value="P-loop_NTPase"/>
</dbReference>
<dbReference type="Pfam" id="PF00271">
    <property type="entry name" value="Helicase_C"/>
    <property type="match status" value="1"/>
</dbReference>
<evidence type="ECO:0000259" key="7">
    <source>
        <dbReference type="PROSITE" id="PS51194"/>
    </source>
</evidence>
<evidence type="ECO:0000256" key="3">
    <source>
        <dbReference type="ARBA" id="ARBA00022806"/>
    </source>
</evidence>
<dbReference type="SMART" id="SM00487">
    <property type="entry name" value="DEXDc"/>
    <property type="match status" value="1"/>
</dbReference>
<organism evidence="8">
    <name type="scientific">viral metagenome</name>
    <dbReference type="NCBI Taxonomy" id="1070528"/>
    <lineage>
        <taxon>unclassified sequences</taxon>
        <taxon>metagenomes</taxon>
        <taxon>organismal metagenomes</taxon>
    </lineage>
</organism>
<name>A0A6C0CUF4_9ZZZZ</name>
<protein>
    <recommendedName>
        <fullName evidence="9">Helicase ATP-binding domain-containing protein</fullName>
    </recommendedName>
</protein>
<evidence type="ECO:0000256" key="5">
    <source>
        <dbReference type="SAM" id="Coils"/>
    </source>
</evidence>
<dbReference type="PANTHER" id="PTHR12131">
    <property type="entry name" value="ATP-DEPENDENT RNA AND DNA HELICASE"/>
    <property type="match status" value="1"/>
</dbReference>
<dbReference type="PROSITE" id="PS51194">
    <property type="entry name" value="HELICASE_CTER"/>
    <property type="match status" value="1"/>
</dbReference>
<reference evidence="8" key="1">
    <citation type="journal article" date="2020" name="Nature">
        <title>Giant virus diversity and host interactions through global metagenomics.</title>
        <authorList>
            <person name="Schulz F."/>
            <person name="Roux S."/>
            <person name="Paez-Espino D."/>
            <person name="Jungbluth S."/>
            <person name="Walsh D.A."/>
            <person name="Denef V.J."/>
            <person name="McMahon K.D."/>
            <person name="Konstantinidis K.T."/>
            <person name="Eloe-Fadrosh E.A."/>
            <person name="Kyrpides N.C."/>
            <person name="Woyke T."/>
        </authorList>
    </citation>
    <scope>NUCLEOTIDE SEQUENCE</scope>
    <source>
        <strain evidence="8">GVMAG-M-3300022752-39</strain>
    </source>
</reference>
<dbReference type="GO" id="GO:0004386">
    <property type="term" value="F:helicase activity"/>
    <property type="evidence" value="ECO:0007669"/>
    <property type="project" value="UniProtKB-KW"/>
</dbReference>
<evidence type="ECO:0000256" key="1">
    <source>
        <dbReference type="ARBA" id="ARBA00022741"/>
    </source>
</evidence>
<dbReference type="SMART" id="SM01142">
    <property type="entry name" value="DSHCT"/>
    <property type="match status" value="1"/>
</dbReference>
<keyword evidence="4" id="KW-0067">ATP-binding</keyword>
<dbReference type="AlphaFoldDB" id="A0A6C0CUF4"/>
<dbReference type="GO" id="GO:0055087">
    <property type="term" value="C:Ski complex"/>
    <property type="evidence" value="ECO:0007669"/>
    <property type="project" value="TreeGrafter"/>
</dbReference>
<feature type="domain" description="Helicase C-terminal" evidence="7">
    <location>
        <begin position="319"/>
        <end position="494"/>
    </location>
</feature>
<sequence length="832" mass="96477">MVKICSETYPKQGEEKYKEYIEIFPFPLSCFQKYSIEAIVEGHHTLVCVPTGSGKTLPGIFAIDYFTKLGKKVIYTSPIKALSNQKYHEFTEKFPKVTIGLITGDIKLNPEAQVLIMTAEILENTLYMKKQKSSDESLLLFNMNFDTELGCVIHDEVHMINDAGRGHTWENMILMMPLHIQMVMLSATLDAPEKFAMWVENRHAESEIKKQVYLCTSNHRIVPLTHYCFITTNQGIYKAIKKDEVLEKEIKKTVNKLHVIQSATGEFNDATYHQVKKMLDLFQQKQVWVKRQHVLNEVCKYMVENNMLPAACFIMSRKQIEVASKEVTVVLLEDDSKVPYTVRRECEQLLRQKLPNYQEYLELPEYNNMVALLEKGIAIHHSGCMPILREIVEILFERGYIKLLFCTETFSVGLNMPIKTVLFTDLTKYDGTNNRMFYSHEYMQTAGRAGRRGIDTVGHVIHLNNLFRNVNLPDYRIMMNGKPQTLVSKFKTSYNLMLNLVETGDQTLLQFCQRSMIQDDIVGELNESYKKIAKLEEEAQKMECQMEYMKTPREIVEKYIDAQEKVKVSANKKRKECEKEILAIEDNYKSIQNDMLVVKKLNHKLKEIEKEKQGYENTSGYLKNNVHVLAKFLEKEGYLTKDESCDDGVENLKMTDLGRIASHLREVHCLIFARLIQNGTLNELSSLQLIKLFSCFTNINVDESVKTIRPYSDVKTILEKIEEDMLYYQDFETNYRINTGVDYTIHYDILKAVEHWVDCNSAQECKTMLQHLENEKGIFLGEFIKAILKINNVSTEMEKIVESIGNLELLQKLKQIPEMILKFVATTQSLYV</sequence>
<dbReference type="InterPro" id="IPR012961">
    <property type="entry name" value="Ski2/MTR4_C"/>
</dbReference>
<dbReference type="InterPro" id="IPR014001">
    <property type="entry name" value="Helicase_ATP-bd"/>
</dbReference>
<dbReference type="SMART" id="SM00490">
    <property type="entry name" value="HELICc"/>
    <property type="match status" value="1"/>
</dbReference>
<evidence type="ECO:0000259" key="6">
    <source>
        <dbReference type="PROSITE" id="PS51192"/>
    </source>
</evidence>
<dbReference type="PANTHER" id="PTHR12131:SF1">
    <property type="entry name" value="ATP-DEPENDENT RNA HELICASE SUPV3L1, MITOCHONDRIAL-RELATED"/>
    <property type="match status" value="1"/>
</dbReference>